<accession>A0A382WMB8</accession>
<name>A0A382WMB8_9ZZZZ</name>
<dbReference type="EMBL" id="UINC01160552">
    <property type="protein sequence ID" value="SVD59268.1"/>
    <property type="molecule type" value="Genomic_DNA"/>
</dbReference>
<sequence length="53" mass="5728">MQPGLRLVFDSAEGDPFGVGALLGIWAGDLLEDDHSRDLLKYEVSSKLPNSVV</sequence>
<evidence type="ECO:0000313" key="1">
    <source>
        <dbReference type="EMBL" id="SVD59268.1"/>
    </source>
</evidence>
<feature type="non-terminal residue" evidence="1">
    <location>
        <position position="53"/>
    </location>
</feature>
<organism evidence="1">
    <name type="scientific">marine metagenome</name>
    <dbReference type="NCBI Taxonomy" id="408172"/>
    <lineage>
        <taxon>unclassified sequences</taxon>
        <taxon>metagenomes</taxon>
        <taxon>ecological metagenomes</taxon>
    </lineage>
</organism>
<dbReference type="AlphaFoldDB" id="A0A382WMB8"/>
<proteinExistence type="predicted"/>
<protein>
    <submittedName>
        <fullName evidence="1">Uncharacterized protein</fullName>
    </submittedName>
</protein>
<gene>
    <name evidence="1" type="ORF">METZ01_LOCUS412122</name>
</gene>
<reference evidence="1" key="1">
    <citation type="submission" date="2018-05" db="EMBL/GenBank/DDBJ databases">
        <authorList>
            <person name="Lanie J.A."/>
            <person name="Ng W.-L."/>
            <person name="Kazmierczak K.M."/>
            <person name="Andrzejewski T.M."/>
            <person name="Davidsen T.M."/>
            <person name="Wayne K.J."/>
            <person name="Tettelin H."/>
            <person name="Glass J.I."/>
            <person name="Rusch D."/>
            <person name="Podicherti R."/>
            <person name="Tsui H.-C.T."/>
            <person name="Winkler M.E."/>
        </authorList>
    </citation>
    <scope>NUCLEOTIDE SEQUENCE</scope>
</reference>